<sequence>MTDTGTGIDPVVDERTRKRFARRQWARRWLTWRYVVAAAVVVLLVVGGVWLVYFSSLLSVQGVEVEGTGSLSDAQIRAAAAVPEGEALATVDLDRIRTRVEALAGVRSADVSRQWPDQVLIRVEEREAVAVVEIAGRLRGMDEDGVVFEDYAKAPDLPRVQTGADTGSEALREGALVIAALPTDLAEMVDHVEVDTVDEISLVLRDGRLVVWGSADQSDLKATVLESLLGQQAQRYDVSVPGQPTTSN</sequence>
<comment type="function">
    <text evidence="8">Essential cell division protein.</text>
</comment>
<evidence type="ECO:0000256" key="1">
    <source>
        <dbReference type="ARBA" id="ARBA00004370"/>
    </source>
</evidence>
<evidence type="ECO:0000313" key="11">
    <source>
        <dbReference type="Proteomes" id="UP001595956"/>
    </source>
</evidence>
<evidence type="ECO:0000256" key="5">
    <source>
        <dbReference type="ARBA" id="ARBA00022989"/>
    </source>
</evidence>
<dbReference type="RefSeq" id="WP_345171778.1">
    <property type="nucleotide sequence ID" value="NZ_BAABFQ010000003.1"/>
</dbReference>
<dbReference type="InterPro" id="IPR050487">
    <property type="entry name" value="FtsQ_DivIB"/>
</dbReference>
<dbReference type="GO" id="GO:0051301">
    <property type="term" value="P:cell division"/>
    <property type="evidence" value="ECO:0007669"/>
    <property type="project" value="UniProtKB-KW"/>
</dbReference>
<keyword evidence="3 8" id="KW-0132">Cell division</keyword>
<dbReference type="Proteomes" id="UP001595956">
    <property type="component" value="Unassembled WGS sequence"/>
</dbReference>
<comment type="caution">
    <text evidence="10">The sequence shown here is derived from an EMBL/GenBank/DDBJ whole genome shotgun (WGS) entry which is preliminary data.</text>
</comment>
<keyword evidence="2 8" id="KW-1003">Cell membrane</keyword>
<protein>
    <recommendedName>
        <fullName evidence="8">Cell division protein FtsQ</fullName>
    </recommendedName>
</protein>
<evidence type="ECO:0000313" key="10">
    <source>
        <dbReference type="EMBL" id="MFC5493041.1"/>
    </source>
</evidence>
<evidence type="ECO:0000256" key="7">
    <source>
        <dbReference type="ARBA" id="ARBA00023306"/>
    </source>
</evidence>
<dbReference type="Pfam" id="PF03799">
    <property type="entry name" value="FtsQ_DivIB_C"/>
    <property type="match status" value="1"/>
</dbReference>
<evidence type="ECO:0000256" key="2">
    <source>
        <dbReference type="ARBA" id="ARBA00022475"/>
    </source>
</evidence>
<reference evidence="11" key="1">
    <citation type="journal article" date="2019" name="Int. J. Syst. Evol. Microbiol.">
        <title>The Global Catalogue of Microorganisms (GCM) 10K type strain sequencing project: providing services to taxonomists for standard genome sequencing and annotation.</title>
        <authorList>
            <consortium name="The Broad Institute Genomics Platform"/>
            <consortium name="The Broad Institute Genome Sequencing Center for Infectious Disease"/>
            <person name="Wu L."/>
            <person name="Ma J."/>
        </authorList>
    </citation>
    <scope>NUCLEOTIDE SEQUENCE [LARGE SCALE GENOMIC DNA]</scope>
    <source>
        <strain evidence="11">KACC 13778</strain>
    </source>
</reference>
<keyword evidence="11" id="KW-1185">Reference proteome</keyword>
<dbReference type="InterPro" id="IPR005548">
    <property type="entry name" value="Cell_div_FtsQ/DivIB_C"/>
</dbReference>
<dbReference type="PROSITE" id="PS51779">
    <property type="entry name" value="POTRA"/>
    <property type="match status" value="1"/>
</dbReference>
<feature type="transmembrane region" description="Helical" evidence="8">
    <location>
        <begin position="32"/>
        <end position="53"/>
    </location>
</feature>
<evidence type="ECO:0000259" key="9">
    <source>
        <dbReference type="PROSITE" id="PS51779"/>
    </source>
</evidence>
<keyword evidence="7 8" id="KW-0131">Cell cycle</keyword>
<gene>
    <name evidence="8" type="primary">ftsQ</name>
    <name evidence="10" type="ORF">ACFPKY_08015</name>
</gene>
<accession>A0ABW0MYY4</accession>
<dbReference type="HAMAP" id="MF_00911">
    <property type="entry name" value="FtsQ_subfam"/>
    <property type="match status" value="1"/>
</dbReference>
<comment type="similarity">
    <text evidence="8">Belongs to the FtsQ/DivIB family. FtsQ subfamily.</text>
</comment>
<organism evidence="10 11">
    <name type="scientific">Nocardioides caricicola</name>
    <dbReference type="NCBI Taxonomy" id="634770"/>
    <lineage>
        <taxon>Bacteria</taxon>
        <taxon>Bacillati</taxon>
        <taxon>Actinomycetota</taxon>
        <taxon>Actinomycetes</taxon>
        <taxon>Propionibacteriales</taxon>
        <taxon>Nocardioidaceae</taxon>
        <taxon>Nocardioides</taxon>
    </lineage>
</organism>
<dbReference type="PANTHER" id="PTHR37820:SF1">
    <property type="entry name" value="CELL DIVISION PROTEIN FTSQ"/>
    <property type="match status" value="1"/>
</dbReference>
<keyword evidence="5 8" id="KW-1133">Transmembrane helix</keyword>
<dbReference type="EMBL" id="JBHSMD010000002">
    <property type="protein sequence ID" value="MFC5493041.1"/>
    <property type="molecule type" value="Genomic_DNA"/>
</dbReference>
<evidence type="ECO:0000256" key="3">
    <source>
        <dbReference type="ARBA" id="ARBA00022618"/>
    </source>
</evidence>
<dbReference type="InterPro" id="IPR013685">
    <property type="entry name" value="POTRA_FtsQ_type"/>
</dbReference>
<name>A0ABW0MYY4_9ACTN</name>
<keyword evidence="6 8" id="KW-0472">Membrane</keyword>
<dbReference type="InterPro" id="IPR034746">
    <property type="entry name" value="POTRA"/>
</dbReference>
<dbReference type="Pfam" id="PF08478">
    <property type="entry name" value="POTRA_1"/>
    <property type="match status" value="1"/>
</dbReference>
<evidence type="ECO:0000256" key="6">
    <source>
        <dbReference type="ARBA" id="ARBA00023136"/>
    </source>
</evidence>
<keyword evidence="4 8" id="KW-0812">Transmembrane</keyword>
<evidence type="ECO:0000256" key="8">
    <source>
        <dbReference type="HAMAP-Rule" id="MF_00911"/>
    </source>
</evidence>
<evidence type="ECO:0000256" key="4">
    <source>
        <dbReference type="ARBA" id="ARBA00022692"/>
    </source>
</evidence>
<dbReference type="PANTHER" id="PTHR37820">
    <property type="entry name" value="CELL DIVISION PROTEIN DIVIB"/>
    <property type="match status" value="1"/>
</dbReference>
<feature type="domain" description="POTRA" evidence="9">
    <location>
        <begin position="58"/>
        <end position="126"/>
    </location>
</feature>
<dbReference type="Gene3D" id="3.10.20.310">
    <property type="entry name" value="membrane protein fhac"/>
    <property type="match status" value="1"/>
</dbReference>
<comment type="subcellular location">
    <subcellularLocation>
        <location evidence="8">Cell membrane</location>
        <topology evidence="8">Single-pass type II membrane protein</topology>
    </subcellularLocation>
    <subcellularLocation>
        <location evidence="1">Membrane</location>
    </subcellularLocation>
    <text evidence="8">Localizes to the division septum.</text>
</comment>
<proteinExistence type="inferred from homology"/>
<dbReference type="InterPro" id="IPR026579">
    <property type="entry name" value="FtsQ"/>
</dbReference>